<dbReference type="AlphaFoldDB" id="A0A0S2KHX5"/>
<dbReference type="EMBL" id="CP013195">
    <property type="protein sequence ID" value="ALO47898.1"/>
    <property type="molecule type" value="Genomic_DNA"/>
</dbReference>
<protein>
    <submittedName>
        <fullName evidence="1">Uncharacterized protein</fullName>
    </submittedName>
</protein>
<sequence length="73" mass="8340">MKRGYLILVMVTVAIPNRNATCMYARTENDGIKKEVQPEWLNLFLCLLQDRQGQAVESPPSSFVPSKDVKPFR</sequence>
<evidence type="ECO:0000313" key="2">
    <source>
        <dbReference type="Proteomes" id="UP000056252"/>
    </source>
</evidence>
<evidence type="ECO:0000313" key="1">
    <source>
        <dbReference type="EMBL" id="ALO47898.1"/>
    </source>
</evidence>
<gene>
    <name evidence="1" type="ORF">AS203_01255</name>
</gene>
<organism evidence="1 2">
    <name type="scientific">Hoylesella enoeca</name>
    <dbReference type="NCBI Taxonomy" id="76123"/>
    <lineage>
        <taxon>Bacteria</taxon>
        <taxon>Pseudomonadati</taxon>
        <taxon>Bacteroidota</taxon>
        <taxon>Bacteroidia</taxon>
        <taxon>Bacteroidales</taxon>
        <taxon>Prevotellaceae</taxon>
        <taxon>Hoylesella</taxon>
    </lineage>
</organism>
<dbReference type="STRING" id="76123.AS203_01255"/>
<dbReference type="Proteomes" id="UP000056252">
    <property type="component" value="Chromosome"/>
</dbReference>
<name>A0A0S2KHX5_9BACT</name>
<proteinExistence type="predicted"/>
<keyword evidence="2" id="KW-1185">Reference proteome</keyword>
<reference evidence="2" key="1">
    <citation type="submission" date="2015-11" db="EMBL/GenBank/DDBJ databases">
        <authorList>
            <person name="Holder M.E."/>
            <person name="Ajami N.J."/>
            <person name="Petrosino J.F."/>
        </authorList>
    </citation>
    <scope>NUCLEOTIDE SEQUENCE [LARGE SCALE GENOMIC DNA]</scope>
    <source>
        <strain evidence="2">F0113</strain>
    </source>
</reference>
<accession>A0A0S2KHX5</accession>
<dbReference type="KEGG" id="peo:AS203_01255"/>